<organism evidence="2 3">
    <name type="scientific">Planoprotostelium fungivorum</name>
    <dbReference type="NCBI Taxonomy" id="1890364"/>
    <lineage>
        <taxon>Eukaryota</taxon>
        <taxon>Amoebozoa</taxon>
        <taxon>Evosea</taxon>
        <taxon>Variosea</taxon>
        <taxon>Cavosteliida</taxon>
        <taxon>Cavosteliaceae</taxon>
        <taxon>Planoprotostelium</taxon>
    </lineage>
</organism>
<evidence type="ECO:0000313" key="2">
    <source>
        <dbReference type="EMBL" id="PRP84819.1"/>
    </source>
</evidence>
<dbReference type="EMBL" id="MDYQ01000056">
    <property type="protein sequence ID" value="PRP84819.1"/>
    <property type="molecule type" value="Genomic_DNA"/>
</dbReference>
<dbReference type="Proteomes" id="UP000241769">
    <property type="component" value="Unassembled WGS sequence"/>
</dbReference>
<gene>
    <name evidence="2" type="ORF">PROFUN_07473</name>
</gene>
<evidence type="ECO:0000256" key="1">
    <source>
        <dbReference type="SAM" id="MobiDB-lite"/>
    </source>
</evidence>
<protein>
    <submittedName>
        <fullName evidence="2">Uncharacterized protein</fullName>
    </submittedName>
</protein>
<keyword evidence="3" id="KW-1185">Reference proteome</keyword>
<feature type="region of interest" description="Disordered" evidence="1">
    <location>
        <begin position="92"/>
        <end position="124"/>
    </location>
</feature>
<comment type="caution">
    <text evidence="2">The sequence shown here is derived from an EMBL/GenBank/DDBJ whole genome shotgun (WGS) entry which is preliminary data.</text>
</comment>
<dbReference type="AlphaFoldDB" id="A0A2P6NLL6"/>
<name>A0A2P6NLL6_9EUKA</name>
<evidence type="ECO:0000313" key="3">
    <source>
        <dbReference type="Proteomes" id="UP000241769"/>
    </source>
</evidence>
<proteinExistence type="predicted"/>
<accession>A0A2P6NLL6</accession>
<reference evidence="2 3" key="1">
    <citation type="journal article" date="2018" name="Genome Biol. Evol.">
        <title>Multiple Roots of Fruiting Body Formation in Amoebozoa.</title>
        <authorList>
            <person name="Hillmann F."/>
            <person name="Forbes G."/>
            <person name="Novohradska S."/>
            <person name="Ferling I."/>
            <person name="Riege K."/>
            <person name="Groth M."/>
            <person name="Westermann M."/>
            <person name="Marz M."/>
            <person name="Spaller T."/>
            <person name="Winckler T."/>
            <person name="Schaap P."/>
            <person name="Glockner G."/>
        </authorList>
    </citation>
    <scope>NUCLEOTIDE SEQUENCE [LARGE SCALE GENOMIC DNA]</scope>
    <source>
        <strain evidence="2 3">Jena</strain>
    </source>
</reference>
<sequence>MSHKYLTFAGSLTHTMSTTPDDHPKGKESRRQGDARCLVVCEWLISYIQSPLPQMNTPWITFDEFFESKTVFNDISIKTILPCNQRCEGSLPSIENRERKNGSSRLKSTRPPPLMPNESPVDSSSLPLCGRLREGYFSAALEPEISSENRSSTLLLVVTHNNG</sequence>
<dbReference type="InParanoid" id="A0A2P6NLL6"/>